<dbReference type="InterPro" id="IPR029063">
    <property type="entry name" value="SAM-dependent_MTases_sf"/>
</dbReference>
<keyword evidence="3" id="KW-1185">Reference proteome</keyword>
<dbReference type="EC" id="2.1.1.64" evidence="2"/>
<evidence type="ECO:0000259" key="1">
    <source>
        <dbReference type="Pfam" id="PF13649"/>
    </source>
</evidence>
<dbReference type="GO" id="GO:0032259">
    <property type="term" value="P:methylation"/>
    <property type="evidence" value="ECO:0007669"/>
    <property type="project" value="UniProtKB-KW"/>
</dbReference>
<dbReference type="GO" id="GO:0061542">
    <property type="term" value="F:3-demethylubiquinol 3-O-methyltransferase activity"/>
    <property type="evidence" value="ECO:0007669"/>
    <property type="project" value="UniProtKB-EC"/>
</dbReference>
<proteinExistence type="predicted"/>
<comment type="caution">
    <text evidence="2">The sequence shown here is derived from an EMBL/GenBank/DDBJ whole genome shotgun (WGS) entry which is preliminary data.</text>
</comment>
<evidence type="ECO:0000313" key="3">
    <source>
        <dbReference type="Proteomes" id="UP001595891"/>
    </source>
</evidence>
<dbReference type="EMBL" id="JBHSFN010000013">
    <property type="protein sequence ID" value="MFC4588715.1"/>
    <property type="molecule type" value="Genomic_DNA"/>
</dbReference>
<sequence>MTSRKTYHGTGPGTIAPDGSAVDLYATLTARGEPERVHAAVPEGASILELGAGAGRVTHGLLALGHEVTAVDESPEMLAHIRGATTVRSPIQSLALGRRFDVVLLMSYVIETPDDELRRAFLRTCREHAADDGCVILQRQPPEWYDTAEPFERVTDDGRAIGMTEVSRPGPGLLSATMVYGSGDRRWTHSFLTRRLDDDHLESELRAEGLTMAGFLDGDRGWVKAVPR</sequence>
<dbReference type="Pfam" id="PF13649">
    <property type="entry name" value="Methyltransf_25"/>
    <property type="match status" value="1"/>
</dbReference>
<keyword evidence="2" id="KW-0808">Transferase</keyword>
<dbReference type="InterPro" id="IPR041698">
    <property type="entry name" value="Methyltransf_25"/>
</dbReference>
<dbReference type="EC" id="2.1.1.222" evidence="2"/>
<dbReference type="CDD" id="cd02440">
    <property type="entry name" value="AdoMet_MTases"/>
    <property type="match status" value="1"/>
</dbReference>
<dbReference type="RefSeq" id="WP_262842340.1">
    <property type="nucleotide sequence ID" value="NZ_JANZYP010000010.1"/>
</dbReference>
<keyword evidence="2" id="KW-0489">Methyltransferase</keyword>
<dbReference type="Gene3D" id="3.40.50.150">
    <property type="entry name" value="Vaccinia Virus protein VP39"/>
    <property type="match status" value="1"/>
</dbReference>
<gene>
    <name evidence="2" type="ORF">ACFO8L_21685</name>
</gene>
<dbReference type="SUPFAM" id="SSF53335">
    <property type="entry name" value="S-adenosyl-L-methionine-dependent methyltransferases"/>
    <property type="match status" value="1"/>
</dbReference>
<organism evidence="2 3">
    <name type="scientific">Sphaerisporangium corydalis</name>
    <dbReference type="NCBI Taxonomy" id="1441875"/>
    <lineage>
        <taxon>Bacteria</taxon>
        <taxon>Bacillati</taxon>
        <taxon>Actinomycetota</taxon>
        <taxon>Actinomycetes</taxon>
        <taxon>Streptosporangiales</taxon>
        <taxon>Streptosporangiaceae</taxon>
        <taxon>Sphaerisporangium</taxon>
    </lineage>
</organism>
<name>A0ABV9EIF2_9ACTN</name>
<protein>
    <submittedName>
        <fullName evidence="2">Class I SAM-dependent methyltransferase</fullName>
        <ecNumber evidence="2">2.1.1.222</ecNumber>
        <ecNumber evidence="2">2.1.1.64</ecNumber>
    </submittedName>
</protein>
<feature type="domain" description="Methyltransferase" evidence="1">
    <location>
        <begin position="47"/>
        <end position="133"/>
    </location>
</feature>
<accession>A0ABV9EIF2</accession>
<dbReference type="Proteomes" id="UP001595891">
    <property type="component" value="Unassembled WGS sequence"/>
</dbReference>
<reference evidence="3" key="1">
    <citation type="journal article" date="2019" name="Int. J. Syst. Evol. Microbiol.">
        <title>The Global Catalogue of Microorganisms (GCM) 10K type strain sequencing project: providing services to taxonomists for standard genome sequencing and annotation.</title>
        <authorList>
            <consortium name="The Broad Institute Genomics Platform"/>
            <consortium name="The Broad Institute Genome Sequencing Center for Infectious Disease"/>
            <person name="Wu L."/>
            <person name="Ma J."/>
        </authorList>
    </citation>
    <scope>NUCLEOTIDE SEQUENCE [LARGE SCALE GENOMIC DNA]</scope>
    <source>
        <strain evidence="3">CCUG 49560</strain>
    </source>
</reference>
<evidence type="ECO:0000313" key="2">
    <source>
        <dbReference type="EMBL" id="MFC4588715.1"/>
    </source>
</evidence>
<dbReference type="GO" id="GO:0102208">
    <property type="term" value="F:2-polyprenyl-6-hydroxyphenol methylase activity"/>
    <property type="evidence" value="ECO:0007669"/>
    <property type="project" value="UniProtKB-EC"/>
</dbReference>